<name>A0A4Y4G8U3_WEIHE</name>
<reference evidence="3 6" key="2">
    <citation type="submission" date="2020-04" db="EMBL/GenBank/DDBJ databases">
        <title>MicrobeNet Type strains.</title>
        <authorList>
            <person name="Nicholson A.C."/>
        </authorList>
    </citation>
    <scope>NUCLEOTIDE SEQUENCE [LARGE SCALE GENOMIC DNA]</scope>
    <source>
        <strain evidence="3 6">CCUG 33494</strain>
    </source>
</reference>
<sequence length="289" mass="31402">MISLYILLIAIVVAIFGLFVTIFSWVKKVDRSKRMGHFFLVFGVIVALVAGFSMNKEHAARQAAIDHQKQIRADQMYDAKLVHLSAKKVRIDDGQAKIKIHVSKNTAIKITSSHKQLRDLDYKPNKAAKDILVTFVMPGKYTVTATRGENKIVKHMTILKDDDKHVAVSSSEETTSEEVVESSVAEPVIPDTEEVIEEPSSEEAIVPSEEVVPDNTTPDTGIEQAPVPAAPSYQPVWTPSYDETPNTDSNGGGNTDGSDTTSGASDETVDSEPASSVDTESGDTQDTAQ</sequence>
<feature type="compositionally biased region" description="Polar residues" evidence="1">
    <location>
        <begin position="235"/>
        <end position="244"/>
    </location>
</feature>
<reference evidence="4 5" key="1">
    <citation type="submission" date="2016-08" db="EMBL/GenBank/DDBJ databases">
        <authorList>
            <person name="Varghese N."/>
            <person name="Submissions Spin"/>
        </authorList>
    </citation>
    <scope>NUCLEOTIDE SEQUENCE [LARGE SCALE GENOMIC DNA]</scope>
    <source>
        <strain evidence="4 5">R-53116</strain>
    </source>
</reference>
<feature type="compositionally biased region" description="Polar residues" evidence="1">
    <location>
        <begin position="273"/>
        <end position="289"/>
    </location>
</feature>
<feature type="compositionally biased region" description="Low complexity" evidence="1">
    <location>
        <begin position="256"/>
        <end position="266"/>
    </location>
</feature>
<dbReference type="Proteomes" id="UP000585749">
    <property type="component" value="Unassembled WGS sequence"/>
</dbReference>
<gene>
    <name evidence="4" type="ORF">GA0061075_11815</name>
    <name evidence="3" type="ORF">HF960_08615</name>
</gene>
<feature type="region of interest" description="Disordered" evidence="1">
    <location>
        <begin position="164"/>
        <end position="289"/>
    </location>
</feature>
<dbReference type="GeneID" id="72424859"/>
<keyword evidence="2" id="KW-0812">Transmembrane</keyword>
<dbReference type="EMBL" id="JAAXPM010000017">
    <property type="protein sequence ID" value="NKY67703.1"/>
    <property type="molecule type" value="Genomic_DNA"/>
</dbReference>
<dbReference type="Proteomes" id="UP000182448">
    <property type="component" value="Unassembled WGS sequence"/>
</dbReference>
<dbReference type="OrthoDB" id="2149709at2"/>
<evidence type="ECO:0000313" key="6">
    <source>
        <dbReference type="Proteomes" id="UP000585749"/>
    </source>
</evidence>
<comment type="caution">
    <text evidence="3">The sequence shown here is derived from an EMBL/GenBank/DDBJ whole genome shotgun (WGS) entry which is preliminary data.</text>
</comment>
<accession>A0A4Y4G8U3</accession>
<evidence type="ECO:0000313" key="5">
    <source>
        <dbReference type="Proteomes" id="UP000182448"/>
    </source>
</evidence>
<dbReference type="EMBL" id="FMAW01000018">
    <property type="protein sequence ID" value="SCC12029.1"/>
    <property type="molecule type" value="Genomic_DNA"/>
</dbReference>
<evidence type="ECO:0000256" key="1">
    <source>
        <dbReference type="SAM" id="MobiDB-lite"/>
    </source>
</evidence>
<feature type="transmembrane region" description="Helical" evidence="2">
    <location>
        <begin position="6"/>
        <end position="26"/>
    </location>
</feature>
<keyword evidence="2" id="KW-1133">Transmembrane helix</keyword>
<dbReference type="AlphaFoldDB" id="A0A4Y4G8U3"/>
<keyword evidence="2" id="KW-0472">Membrane</keyword>
<evidence type="ECO:0000313" key="4">
    <source>
        <dbReference type="EMBL" id="SCC12029.1"/>
    </source>
</evidence>
<organism evidence="3 6">
    <name type="scientific">Weissella hellenica</name>
    <dbReference type="NCBI Taxonomy" id="46256"/>
    <lineage>
        <taxon>Bacteria</taxon>
        <taxon>Bacillati</taxon>
        <taxon>Bacillota</taxon>
        <taxon>Bacilli</taxon>
        <taxon>Lactobacillales</taxon>
        <taxon>Lactobacillaceae</taxon>
        <taxon>Weissella</taxon>
    </lineage>
</organism>
<protein>
    <submittedName>
        <fullName evidence="3">DUF4282 domain-containing protein</fullName>
    </submittedName>
</protein>
<dbReference type="RefSeq" id="WP_074428036.1">
    <property type="nucleotide sequence ID" value="NZ_BJEG01000019.1"/>
</dbReference>
<feature type="compositionally biased region" description="Acidic residues" evidence="1">
    <location>
        <begin position="191"/>
        <end position="201"/>
    </location>
</feature>
<keyword evidence="5" id="KW-1185">Reference proteome</keyword>
<evidence type="ECO:0000313" key="3">
    <source>
        <dbReference type="EMBL" id="NKY67703.1"/>
    </source>
</evidence>
<proteinExistence type="predicted"/>
<feature type="transmembrane region" description="Helical" evidence="2">
    <location>
        <begin position="38"/>
        <end position="54"/>
    </location>
</feature>
<evidence type="ECO:0000256" key="2">
    <source>
        <dbReference type="SAM" id="Phobius"/>
    </source>
</evidence>